<dbReference type="AlphaFoldDB" id="A0A6P7GWI8"/>
<keyword evidence="11" id="KW-1185">Reference proteome</keyword>
<dbReference type="Proteomes" id="UP001652700">
    <property type="component" value="Unplaced"/>
</dbReference>
<sequence>MFFNTFNLLLIGLCATCCSSFILELGNNFSELRNNGGDWLIKFYAPWCGHCQRLEPVWAEVSEALDDSNIRVGRVDCSHYPAIATEFGIRGYPTIKFISPKSDVTFSGDRNKDDIVQFALRMAGPPVHIISSSNDLSKVKSSGDVFFMYNGALKGELWNIFYDVSKRFRAHSQFFAFNENAGDATNTPSIYVYKDSKAHFFKVDNLSNELNYSLSQWVNEERFGTFQKVTHGNFNDLIQLNRFVVLVVVNEKKLRENPDMLDYRNMVEKFAISKKEKYNKKFVFGWTGNPELANSIALTVVPLPYLMVLNSTNHEYNIPESDCSQMTAADIETFLDDVDTLSLPTYGGNSFFVRLYRGFFETKTTIKDMWRSNPIMTSLIFIIPLLFLSFIFYTLCFADVIGTEEEEEEEYDNEDEEDDLHMKKE</sequence>
<gene>
    <name evidence="12" type="primary">LOC114343784</name>
</gene>
<evidence type="ECO:0000313" key="12">
    <source>
        <dbReference type="RefSeq" id="XP_028150427.1"/>
    </source>
</evidence>
<dbReference type="SUPFAM" id="SSF52833">
    <property type="entry name" value="Thioredoxin-like"/>
    <property type="match status" value="1"/>
</dbReference>
<dbReference type="PROSITE" id="PS51352">
    <property type="entry name" value="THIOREDOXIN_2"/>
    <property type="match status" value="1"/>
</dbReference>
<dbReference type="PROSITE" id="PS00194">
    <property type="entry name" value="THIOREDOXIN_1"/>
    <property type="match status" value="1"/>
</dbReference>
<dbReference type="Pfam" id="PF13848">
    <property type="entry name" value="Thioredoxin_6"/>
    <property type="match status" value="1"/>
</dbReference>
<keyword evidence="4 7" id="KW-0472">Membrane</keyword>
<dbReference type="OrthoDB" id="74910at2759"/>
<dbReference type="InterPro" id="IPR013766">
    <property type="entry name" value="Thioredoxin_domain"/>
</dbReference>
<feature type="transmembrane region" description="Helical" evidence="7">
    <location>
        <begin position="375"/>
        <end position="396"/>
    </location>
</feature>
<dbReference type="PRINTS" id="PR00421">
    <property type="entry name" value="THIOREDOXIN"/>
</dbReference>
<feature type="domain" description="Thioredoxin" evidence="9">
    <location>
        <begin position="9"/>
        <end position="124"/>
    </location>
</feature>
<dbReference type="RefSeq" id="XP_028150427.1">
    <property type="nucleotide sequence ID" value="XM_028294626.1"/>
</dbReference>
<dbReference type="GO" id="GO:0005789">
    <property type="term" value="C:endoplasmic reticulum membrane"/>
    <property type="evidence" value="ECO:0007669"/>
    <property type="project" value="UniProtKB-SubCell"/>
</dbReference>
<evidence type="ECO:0000256" key="5">
    <source>
        <dbReference type="ARBA" id="ARBA00045246"/>
    </source>
</evidence>
<evidence type="ECO:0000256" key="6">
    <source>
        <dbReference type="SAM" id="MobiDB-lite"/>
    </source>
</evidence>
<dbReference type="PANTHER" id="PTHR46426">
    <property type="entry name" value="PROTEIN DISULFIDE-ISOMERASE TMX3"/>
    <property type="match status" value="1"/>
</dbReference>
<name>A0A6P7GWI8_DIAVI</name>
<organism evidence="12">
    <name type="scientific">Diabrotica virgifera virgifera</name>
    <name type="common">western corn rootworm</name>
    <dbReference type="NCBI Taxonomy" id="50390"/>
    <lineage>
        <taxon>Eukaryota</taxon>
        <taxon>Metazoa</taxon>
        <taxon>Ecdysozoa</taxon>
        <taxon>Arthropoda</taxon>
        <taxon>Hexapoda</taxon>
        <taxon>Insecta</taxon>
        <taxon>Pterygota</taxon>
        <taxon>Neoptera</taxon>
        <taxon>Endopterygota</taxon>
        <taxon>Coleoptera</taxon>
        <taxon>Polyphaga</taxon>
        <taxon>Cucujiformia</taxon>
        <taxon>Chrysomeloidea</taxon>
        <taxon>Chrysomelidae</taxon>
        <taxon>Galerucinae</taxon>
        <taxon>Diabroticina</taxon>
        <taxon>Diabroticites</taxon>
        <taxon>Diabrotica</taxon>
    </lineage>
</organism>
<feature type="region of interest" description="Disordered" evidence="6">
    <location>
        <begin position="405"/>
        <end position="425"/>
    </location>
</feature>
<comment type="function">
    <text evidence="5">Probable disulfide isomerase, which participates in the folding of proteins containing disulfide bonds. May act as a dithiol oxidase. Acts as a regulator of endoplasmic reticulum-mitochondria contact sites via its ability to regulate redox signals.</text>
</comment>
<dbReference type="InterPro" id="IPR052250">
    <property type="entry name" value="PDI_TMX3"/>
</dbReference>
<keyword evidence="2 7" id="KW-0812">Transmembrane</keyword>
<keyword evidence="8" id="KW-0732">Signal</keyword>
<feature type="signal peptide" evidence="8">
    <location>
        <begin position="1"/>
        <end position="20"/>
    </location>
</feature>
<dbReference type="InParanoid" id="A0A6P7GWI8"/>
<evidence type="ECO:0000313" key="11">
    <source>
        <dbReference type="Proteomes" id="UP001652700"/>
    </source>
</evidence>
<protein>
    <submittedName>
        <fullName evidence="12">Protein disulfide-isomerase TMX3-like</fullName>
    </submittedName>
</protein>
<evidence type="ECO:0000259" key="9">
    <source>
        <dbReference type="PROSITE" id="PS51352"/>
    </source>
</evidence>
<dbReference type="Pfam" id="PF00085">
    <property type="entry name" value="Thioredoxin"/>
    <property type="match status" value="1"/>
</dbReference>
<evidence type="ECO:0000256" key="3">
    <source>
        <dbReference type="ARBA" id="ARBA00022989"/>
    </source>
</evidence>
<evidence type="ECO:0000256" key="7">
    <source>
        <dbReference type="SAM" id="Phobius"/>
    </source>
</evidence>
<evidence type="ECO:0000256" key="8">
    <source>
        <dbReference type="SAM" id="SignalP"/>
    </source>
</evidence>
<reference evidence="12" key="1">
    <citation type="submission" date="2025-04" db="UniProtKB">
        <authorList>
            <consortium name="RefSeq"/>
        </authorList>
    </citation>
    <scope>IDENTIFICATION</scope>
</reference>
<dbReference type="Gene3D" id="3.40.30.10">
    <property type="entry name" value="Glutaredoxin"/>
    <property type="match status" value="2"/>
</dbReference>
<feature type="chain" id="PRO_5027739300" evidence="8">
    <location>
        <begin position="21"/>
        <end position="425"/>
    </location>
</feature>
<evidence type="ECO:0000256" key="2">
    <source>
        <dbReference type="ARBA" id="ARBA00022692"/>
    </source>
</evidence>
<dbReference type="InterPro" id="IPR017937">
    <property type="entry name" value="Thioredoxin_CS"/>
</dbReference>
<comment type="subcellular location">
    <subcellularLocation>
        <location evidence="1">Endoplasmic reticulum membrane</location>
        <topology evidence="1">Single-pass membrane protein</topology>
    </subcellularLocation>
</comment>
<dbReference type="InterPro" id="IPR036249">
    <property type="entry name" value="Thioredoxin-like_sf"/>
</dbReference>
<accession>A0A6P7GWI8</accession>
<proteinExistence type="predicted"/>
<evidence type="ECO:0000313" key="10">
    <source>
        <dbReference type="EnsemblMetazoa" id="XP_050514432.1"/>
    </source>
</evidence>
<reference evidence="10" key="2">
    <citation type="submission" date="2025-05" db="UniProtKB">
        <authorList>
            <consortium name="EnsemblMetazoa"/>
        </authorList>
    </citation>
    <scope>IDENTIFICATION</scope>
</reference>
<dbReference type="EnsemblMetazoa" id="XM_050658475.1">
    <property type="protein sequence ID" value="XP_050514432.1"/>
    <property type="gene ID" value="LOC126889812"/>
</dbReference>
<dbReference type="PANTHER" id="PTHR46426:SF1">
    <property type="entry name" value="PROTEIN DISULFIDE-ISOMERASE TMX3"/>
    <property type="match status" value="1"/>
</dbReference>
<keyword evidence="3 7" id="KW-1133">Transmembrane helix</keyword>
<evidence type="ECO:0000256" key="1">
    <source>
        <dbReference type="ARBA" id="ARBA00004389"/>
    </source>
</evidence>
<feature type="compositionally biased region" description="Acidic residues" evidence="6">
    <location>
        <begin position="405"/>
        <end position="419"/>
    </location>
</feature>
<evidence type="ECO:0000256" key="4">
    <source>
        <dbReference type="ARBA" id="ARBA00023136"/>
    </source>
</evidence>